<evidence type="ECO:0000313" key="8">
    <source>
        <dbReference type="EMBL" id="MBA8931781.1"/>
    </source>
</evidence>
<dbReference type="PROSITE" id="PS50893">
    <property type="entry name" value="ABC_TRANSPORTER_2"/>
    <property type="match status" value="1"/>
</dbReference>
<dbReference type="InterPro" id="IPR017871">
    <property type="entry name" value="ABC_transporter-like_CS"/>
</dbReference>
<keyword evidence="4" id="KW-1003">Cell membrane</keyword>
<dbReference type="PANTHER" id="PTHR43297:SF2">
    <property type="entry name" value="DIPEPTIDE TRANSPORT ATP-BINDING PROTEIN DPPD"/>
    <property type="match status" value="1"/>
</dbReference>
<evidence type="ECO:0000313" key="9">
    <source>
        <dbReference type="Proteomes" id="UP000517916"/>
    </source>
</evidence>
<dbReference type="EMBL" id="JACJID010000009">
    <property type="protein sequence ID" value="MBA8931781.1"/>
    <property type="molecule type" value="Genomic_DNA"/>
</dbReference>
<dbReference type="Pfam" id="PF00005">
    <property type="entry name" value="ABC_tran"/>
    <property type="match status" value="1"/>
</dbReference>
<dbReference type="RefSeq" id="WP_318296961.1">
    <property type="nucleotide sequence ID" value="NZ_JACJID010000009.1"/>
</dbReference>
<keyword evidence="3" id="KW-0813">Transport</keyword>
<keyword evidence="9" id="KW-1185">Reference proteome</keyword>
<dbReference type="CDD" id="cd03257">
    <property type="entry name" value="ABC_NikE_OppD_transporters"/>
    <property type="match status" value="1"/>
</dbReference>
<evidence type="ECO:0000256" key="4">
    <source>
        <dbReference type="ARBA" id="ARBA00022475"/>
    </source>
</evidence>
<dbReference type="Gene3D" id="3.40.50.300">
    <property type="entry name" value="P-loop containing nucleotide triphosphate hydrolases"/>
    <property type="match status" value="1"/>
</dbReference>
<dbReference type="SUPFAM" id="SSF52540">
    <property type="entry name" value="P-loop containing nucleoside triphosphate hydrolases"/>
    <property type="match status" value="1"/>
</dbReference>
<accession>A0ABR6BXZ8</accession>
<evidence type="ECO:0000256" key="3">
    <source>
        <dbReference type="ARBA" id="ARBA00022448"/>
    </source>
</evidence>
<dbReference type="InterPro" id="IPR050388">
    <property type="entry name" value="ABC_Ni/Peptide_Import"/>
</dbReference>
<name>A0ABR6BXZ8_9PSEU</name>
<evidence type="ECO:0000256" key="2">
    <source>
        <dbReference type="ARBA" id="ARBA00005417"/>
    </source>
</evidence>
<dbReference type="PANTHER" id="PTHR43297">
    <property type="entry name" value="OLIGOPEPTIDE TRANSPORT ATP-BINDING PROTEIN APPD"/>
    <property type="match status" value="1"/>
</dbReference>
<keyword evidence="5" id="KW-0472">Membrane</keyword>
<evidence type="ECO:0000256" key="5">
    <source>
        <dbReference type="ARBA" id="ARBA00023136"/>
    </source>
</evidence>
<dbReference type="Proteomes" id="UP000517916">
    <property type="component" value="Unassembled WGS sequence"/>
</dbReference>
<comment type="caution">
    <text evidence="8">The sequence shown here is derived from an EMBL/GenBank/DDBJ whole genome shotgun (WGS) entry which is preliminary data.</text>
</comment>
<proteinExistence type="inferred from homology"/>
<dbReference type="InterPro" id="IPR003439">
    <property type="entry name" value="ABC_transporter-like_ATP-bd"/>
</dbReference>
<feature type="compositionally biased region" description="Polar residues" evidence="6">
    <location>
        <begin position="207"/>
        <end position="217"/>
    </location>
</feature>
<feature type="domain" description="ABC transporter" evidence="7">
    <location>
        <begin position="1"/>
        <end position="169"/>
    </location>
</feature>
<dbReference type="InterPro" id="IPR027417">
    <property type="entry name" value="P-loop_NTPase"/>
</dbReference>
<organism evidence="8 9">
    <name type="scientific">Kutzneria viridogrisea</name>
    <dbReference type="NCBI Taxonomy" id="47990"/>
    <lineage>
        <taxon>Bacteria</taxon>
        <taxon>Bacillati</taxon>
        <taxon>Actinomycetota</taxon>
        <taxon>Actinomycetes</taxon>
        <taxon>Pseudonocardiales</taxon>
        <taxon>Pseudonocardiaceae</taxon>
        <taxon>Kutzneria</taxon>
    </lineage>
</organism>
<protein>
    <submittedName>
        <fullName evidence="8">ABC-type dipeptide/oligopeptide/nickel transport system ATPase component</fullName>
    </submittedName>
</protein>
<feature type="region of interest" description="Disordered" evidence="6">
    <location>
        <begin position="189"/>
        <end position="217"/>
    </location>
</feature>
<sequence length="217" mass="23637">MRGNEIGMVFQDPLTSLNPTMTIGAQVAEPLLLHREVSRREAWRTAEEALGLVGLPQPAERMRSYPHQLSGGMRQRVAIATALVCRPKLLIADEPTTALDVTTQHQILELIDDLRRQLGMALVLVTHDLGVVAERVDEVAVMYAGRVVERARTAELFNHPRHRYTEAAAGRLAGTLGAGPARHTRHAAHSHRGTRGVPVRAPLCAQPPTSAGMSGPR</sequence>
<reference evidence="8 9" key="1">
    <citation type="submission" date="2020-08" db="EMBL/GenBank/DDBJ databases">
        <title>Genomic Encyclopedia of Archaeal and Bacterial Type Strains, Phase II (KMG-II): from individual species to whole genera.</title>
        <authorList>
            <person name="Goeker M."/>
        </authorList>
    </citation>
    <scope>NUCLEOTIDE SEQUENCE [LARGE SCALE GENOMIC DNA]</scope>
    <source>
        <strain evidence="8 9">DSM 43850</strain>
    </source>
</reference>
<evidence type="ECO:0000256" key="6">
    <source>
        <dbReference type="SAM" id="MobiDB-lite"/>
    </source>
</evidence>
<gene>
    <name evidence="8" type="ORF">BC739_009033</name>
</gene>
<evidence type="ECO:0000259" key="7">
    <source>
        <dbReference type="PROSITE" id="PS50893"/>
    </source>
</evidence>
<dbReference type="PROSITE" id="PS00211">
    <property type="entry name" value="ABC_TRANSPORTER_1"/>
    <property type="match status" value="1"/>
</dbReference>
<comment type="subcellular location">
    <subcellularLocation>
        <location evidence="1">Membrane</location>
    </subcellularLocation>
</comment>
<comment type="similarity">
    <text evidence="2">Belongs to the ABC transporter superfamily.</text>
</comment>
<evidence type="ECO:0000256" key="1">
    <source>
        <dbReference type="ARBA" id="ARBA00004370"/>
    </source>
</evidence>